<name>A0A7W5JUA9_9ACTN</name>
<dbReference type="Proteomes" id="UP000565572">
    <property type="component" value="Unassembled WGS sequence"/>
</dbReference>
<dbReference type="EMBL" id="JACHZG010000001">
    <property type="protein sequence ID" value="MBB3326335.1"/>
    <property type="molecule type" value="Genomic_DNA"/>
</dbReference>
<dbReference type="RefSeq" id="WP_183337299.1">
    <property type="nucleotide sequence ID" value="NZ_JACHZG010000001.1"/>
</dbReference>
<evidence type="ECO:0000313" key="2">
    <source>
        <dbReference type="Proteomes" id="UP000565572"/>
    </source>
</evidence>
<organism evidence="1 2">
    <name type="scientific">Microlunatus antarcticus</name>
    <dbReference type="NCBI Taxonomy" id="53388"/>
    <lineage>
        <taxon>Bacteria</taxon>
        <taxon>Bacillati</taxon>
        <taxon>Actinomycetota</taxon>
        <taxon>Actinomycetes</taxon>
        <taxon>Propionibacteriales</taxon>
        <taxon>Propionibacteriaceae</taxon>
        <taxon>Microlunatus</taxon>
    </lineage>
</organism>
<dbReference type="AlphaFoldDB" id="A0A7W5JUA9"/>
<evidence type="ECO:0000313" key="1">
    <source>
        <dbReference type="EMBL" id="MBB3326335.1"/>
    </source>
</evidence>
<accession>A0A7W5JUA9</accession>
<gene>
    <name evidence="1" type="ORF">FHX39_001279</name>
</gene>
<reference evidence="1 2" key="1">
    <citation type="submission" date="2020-08" db="EMBL/GenBank/DDBJ databases">
        <title>Sequencing the genomes of 1000 actinobacteria strains.</title>
        <authorList>
            <person name="Klenk H.-P."/>
        </authorList>
    </citation>
    <scope>NUCLEOTIDE SEQUENCE [LARGE SCALE GENOMIC DNA]</scope>
    <source>
        <strain evidence="1 2">DSM 11053</strain>
    </source>
</reference>
<comment type="caution">
    <text evidence="1">The sequence shown here is derived from an EMBL/GenBank/DDBJ whole genome shotgun (WGS) entry which is preliminary data.</text>
</comment>
<sequence length="137" mass="14761">MDPRYVGPADPFALLRESLGRLVLPAAEQRRLFAGAVVTDELVLDLDNAVVSIDPRVEAAGVELDPGVRSALKALNDALTAPSDDPFWRDEALDAHPAWLLARAWATDLLARLPEALAESDQGPVPLSIELIEGFRG</sequence>
<proteinExistence type="predicted"/>
<keyword evidence="2" id="KW-1185">Reference proteome</keyword>
<protein>
    <submittedName>
        <fullName evidence="1">Uncharacterized protein</fullName>
    </submittedName>
</protein>